<evidence type="ECO:0000256" key="5">
    <source>
        <dbReference type="ARBA" id="ARBA00022617"/>
    </source>
</evidence>
<dbReference type="InterPro" id="IPR014314">
    <property type="entry name" value="Succ_DH_cytb556"/>
</dbReference>
<evidence type="ECO:0000256" key="6">
    <source>
        <dbReference type="ARBA" id="ARBA00022692"/>
    </source>
</evidence>
<dbReference type="InterPro" id="IPR018495">
    <property type="entry name" value="Succ_DH_cyt_bsu_CS"/>
</dbReference>
<keyword evidence="8 13" id="KW-1133">Transmembrane helix</keyword>
<dbReference type="NCBIfam" id="TIGR02970">
    <property type="entry name" value="succ_dehyd_cytB"/>
    <property type="match status" value="1"/>
</dbReference>
<evidence type="ECO:0000256" key="7">
    <source>
        <dbReference type="ARBA" id="ARBA00022723"/>
    </source>
</evidence>
<proteinExistence type="inferred from homology"/>
<evidence type="ECO:0000256" key="13">
    <source>
        <dbReference type="SAM" id="Phobius"/>
    </source>
</evidence>
<comment type="similarity">
    <text evidence="3">Belongs to the cytochrome b560 family.</text>
</comment>
<comment type="subcellular location">
    <subcellularLocation>
        <location evidence="2">Membrane</location>
        <topology evidence="2">Multi-pass membrane protein</topology>
    </subcellularLocation>
</comment>
<evidence type="ECO:0000256" key="4">
    <source>
        <dbReference type="ARBA" id="ARBA00020076"/>
    </source>
</evidence>
<protein>
    <recommendedName>
        <fullName evidence="4">Succinate dehydrogenase cytochrome b556 subunit</fullName>
    </recommendedName>
</protein>
<dbReference type="EMBL" id="JABFBC010000001">
    <property type="protein sequence ID" value="NNU78922.1"/>
    <property type="molecule type" value="Genomic_DNA"/>
</dbReference>
<evidence type="ECO:0000313" key="14">
    <source>
        <dbReference type="EMBL" id="NNU78922.1"/>
    </source>
</evidence>
<dbReference type="PIRSF" id="PIRSF000178">
    <property type="entry name" value="SDH_cyt_b560"/>
    <property type="match status" value="1"/>
</dbReference>
<dbReference type="PANTHER" id="PTHR10978">
    <property type="entry name" value="SUCCINATE DEHYDROGENASE CYTOCHROME B560 SUBUNIT"/>
    <property type="match status" value="1"/>
</dbReference>
<name>A0A849KYT2_9RHOB</name>
<dbReference type="Pfam" id="PF01127">
    <property type="entry name" value="Sdh_cyt"/>
    <property type="match status" value="1"/>
</dbReference>
<evidence type="ECO:0000256" key="9">
    <source>
        <dbReference type="ARBA" id="ARBA00023004"/>
    </source>
</evidence>
<reference evidence="14 15" key="1">
    <citation type="submission" date="2020-05" db="EMBL/GenBank/DDBJ databases">
        <title>Gimesia benthica sp. nov., a novel planctomycete isolated from a deep-sea water sample of the Northwest Indian Ocean.</title>
        <authorList>
            <person name="Wang J."/>
            <person name="Ruan C."/>
            <person name="Song L."/>
            <person name="Zhu Y."/>
            <person name="Li A."/>
            <person name="Zheng X."/>
            <person name="Wang L."/>
            <person name="Lu Z."/>
            <person name="Huang Y."/>
            <person name="Du W."/>
            <person name="Zhou Y."/>
            <person name="Huang L."/>
            <person name="Dai X."/>
        </authorList>
    </citation>
    <scope>NUCLEOTIDE SEQUENCE [LARGE SCALE GENOMIC DNA]</scope>
    <source>
        <strain evidence="14 15">YYQ-30</strain>
    </source>
</reference>
<dbReference type="AlphaFoldDB" id="A0A849KYT2"/>
<dbReference type="GO" id="GO:0016020">
    <property type="term" value="C:membrane"/>
    <property type="evidence" value="ECO:0007669"/>
    <property type="project" value="UniProtKB-SubCell"/>
</dbReference>
<evidence type="ECO:0000256" key="2">
    <source>
        <dbReference type="ARBA" id="ARBA00004141"/>
    </source>
</evidence>
<dbReference type="PANTHER" id="PTHR10978:SF5">
    <property type="entry name" value="SUCCINATE DEHYDROGENASE CYTOCHROME B560 SUBUNIT, MITOCHONDRIAL"/>
    <property type="match status" value="1"/>
</dbReference>
<comment type="function">
    <text evidence="1">Membrane-anchoring subunit of succinate dehydrogenase (SDH).</text>
</comment>
<evidence type="ECO:0000256" key="11">
    <source>
        <dbReference type="ARBA" id="ARBA00025912"/>
    </source>
</evidence>
<organism evidence="14 15">
    <name type="scientific">Halovulum dunhuangense</name>
    <dbReference type="NCBI Taxonomy" id="1505036"/>
    <lineage>
        <taxon>Bacteria</taxon>
        <taxon>Pseudomonadati</taxon>
        <taxon>Pseudomonadota</taxon>
        <taxon>Alphaproteobacteria</taxon>
        <taxon>Rhodobacterales</taxon>
        <taxon>Paracoccaceae</taxon>
        <taxon>Halovulum</taxon>
    </lineage>
</organism>
<evidence type="ECO:0000256" key="8">
    <source>
        <dbReference type="ARBA" id="ARBA00022989"/>
    </source>
</evidence>
<keyword evidence="5 12" id="KW-0349">Heme</keyword>
<evidence type="ECO:0000256" key="10">
    <source>
        <dbReference type="ARBA" id="ARBA00023136"/>
    </source>
</evidence>
<dbReference type="RefSeq" id="WP_171321462.1">
    <property type="nucleotide sequence ID" value="NZ_JABFBC010000001.1"/>
</dbReference>
<dbReference type="PROSITE" id="PS01001">
    <property type="entry name" value="SDH_CYT_2"/>
    <property type="match status" value="1"/>
</dbReference>
<dbReference type="Gene3D" id="1.20.1300.10">
    <property type="entry name" value="Fumarate reductase/succinate dehydrogenase, transmembrane subunit"/>
    <property type="match status" value="1"/>
</dbReference>
<sequence length="129" mass="14129">MADVNRGNRPLSPHLTVFDQSYTGTLSILHRITGIGLSLATILVVWWFLAAATDAAYFAFVDGLITSWLGGLVMIVSLWALWYHFCTGIRHLWWDTGRGFGLEEVRKSGMIVLGGSGVLTVLTLIAAFS</sequence>
<dbReference type="GO" id="GO:0006099">
    <property type="term" value="P:tricarboxylic acid cycle"/>
    <property type="evidence" value="ECO:0007669"/>
    <property type="project" value="InterPro"/>
</dbReference>
<evidence type="ECO:0000256" key="12">
    <source>
        <dbReference type="PIRSR" id="PIRSR000178-1"/>
    </source>
</evidence>
<evidence type="ECO:0000256" key="1">
    <source>
        <dbReference type="ARBA" id="ARBA00004050"/>
    </source>
</evidence>
<dbReference type="InterPro" id="IPR034804">
    <property type="entry name" value="SQR/QFR_C/D"/>
</dbReference>
<dbReference type="CDD" id="cd03499">
    <property type="entry name" value="SQR_TypeC_SdhC"/>
    <property type="match status" value="1"/>
</dbReference>
<keyword evidence="7 12" id="KW-0479">Metal-binding</keyword>
<dbReference type="SUPFAM" id="SSF81343">
    <property type="entry name" value="Fumarate reductase respiratory complex transmembrane subunits"/>
    <property type="match status" value="1"/>
</dbReference>
<keyword evidence="15" id="KW-1185">Reference proteome</keyword>
<dbReference type="GO" id="GO:0046872">
    <property type="term" value="F:metal ion binding"/>
    <property type="evidence" value="ECO:0007669"/>
    <property type="project" value="UniProtKB-KW"/>
</dbReference>
<dbReference type="GO" id="GO:0009055">
    <property type="term" value="F:electron transfer activity"/>
    <property type="evidence" value="ECO:0007669"/>
    <property type="project" value="InterPro"/>
</dbReference>
<comment type="cofactor">
    <cofactor evidence="12">
        <name>heme</name>
        <dbReference type="ChEBI" id="CHEBI:30413"/>
    </cofactor>
    <text evidence="12">The heme is bound between the two transmembrane subunits.</text>
</comment>
<evidence type="ECO:0000256" key="3">
    <source>
        <dbReference type="ARBA" id="ARBA00007244"/>
    </source>
</evidence>
<feature type="transmembrane region" description="Helical" evidence="13">
    <location>
        <begin position="28"/>
        <end position="49"/>
    </location>
</feature>
<feature type="binding site" description="axial binding residue" evidence="12">
    <location>
        <position position="84"/>
    </location>
    <ligand>
        <name>heme</name>
        <dbReference type="ChEBI" id="CHEBI:30413"/>
        <note>ligand shared with second transmembrane subunit</note>
    </ligand>
    <ligandPart>
        <name>Fe</name>
        <dbReference type="ChEBI" id="CHEBI:18248"/>
    </ligandPart>
</feature>
<keyword evidence="9 12" id="KW-0408">Iron</keyword>
<keyword evidence="6 13" id="KW-0812">Transmembrane</keyword>
<dbReference type="Proteomes" id="UP000572377">
    <property type="component" value="Unassembled WGS sequence"/>
</dbReference>
<evidence type="ECO:0000313" key="15">
    <source>
        <dbReference type="Proteomes" id="UP000572377"/>
    </source>
</evidence>
<keyword evidence="10 13" id="KW-0472">Membrane</keyword>
<gene>
    <name evidence="14" type="primary">sdhC</name>
    <name evidence="14" type="ORF">HMH01_00590</name>
</gene>
<accession>A0A849KYT2</accession>
<feature type="transmembrane region" description="Helical" evidence="13">
    <location>
        <begin position="108"/>
        <end position="128"/>
    </location>
</feature>
<dbReference type="InterPro" id="IPR000701">
    <property type="entry name" value="SuccDH_FuR_B_TM-su"/>
</dbReference>
<feature type="transmembrane region" description="Helical" evidence="13">
    <location>
        <begin position="55"/>
        <end position="82"/>
    </location>
</feature>
<comment type="caution">
    <text evidence="14">The sequence shown here is derived from an EMBL/GenBank/DDBJ whole genome shotgun (WGS) entry which is preliminary data.</text>
</comment>
<comment type="subunit">
    <text evidence="11">Part of an enzyme complex containing four subunits: a flavoprotein, an iron-sulfur protein, plus two membrane-anchoring proteins, SdhC and SdhD. The complex can form homotrimers.</text>
</comment>